<comment type="caution">
    <text evidence="2">The sequence shown here is derived from an EMBL/GenBank/DDBJ whole genome shotgun (WGS) entry which is preliminary data.</text>
</comment>
<sequence>MEGNSGRSGGASGGRGRSHGRGGGERGDDHNQGGVGRGNHTNQLNQGGGRGWDAPHRGAHHQPPALQQLVSRPPVQGNRSPAQQALGYRPPQTPPTEHPRQQRVGLAGGSASRAPSSSSSTPVVDEDIIHEGDLDHYHCSCYLAFWKTLQFSFQ</sequence>
<evidence type="ECO:0000313" key="2">
    <source>
        <dbReference type="EMBL" id="PIN22713.1"/>
    </source>
</evidence>
<proteinExistence type="predicted"/>
<dbReference type="AlphaFoldDB" id="A0A2G9HZ09"/>
<reference evidence="3" key="1">
    <citation type="journal article" date="2018" name="Gigascience">
        <title>Genome assembly of the Pink Ipe (Handroanthus impetiginosus, Bignoniaceae), a highly valued, ecologically keystone Neotropical timber forest tree.</title>
        <authorList>
            <person name="Silva-Junior O.B."/>
            <person name="Grattapaglia D."/>
            <person name="Novaes E."/>
            <person name="Collevatti R.G."/>
        </authorList>
    </citation>
    <scope>NUCLEOTIDE SEQUENCE [LARGE SCALE GENOMIC DNA]</scope>
    <source>
        <strain evidence="3">cv. UFG-1</strain>
    </source>
</reference>
<evidence type="ECO:0000313" key="3">
    <source>
        <dbReference type="Proteomes" id="UP000231279"/>
    </source>
</evidence>
<protein>
    <submittedName>
        <fullName evidence="2">Uncharacterized protein</fullName>
    </submittedName>
</protein>
<organism evidence="2 3">
    <name type="scientific">Handroanthus impetiginosus</name>
    <dbReference type="NCBI Taxonomy" id="429701"/>
    <lineage>
        <taxon>Eukaryota</taxon>
        <taxon>Viridiplantae</taxon>
        <taxon>Streptophyta</taxon>
        <taxon>Embryophyta</taxon>
        <taxon>Tracheophyta</taxon>
        <taxon>Spermatophyta</taxon>
        <taxon>Magnoliopsida</taxon>
        <taxon>eudicotyledons</taxon>
        <taxon>Gunneridae</taxon>
        <taxon>Pentapetalae</taxon>
        <taxon>asterids</taxon>
        <taxon>lamiids</taxon>
        <taxon>Lamiales</taxon>
        <taxon>Bignoniaceae</taxon>
        <taxon>Crescentiina</taxon>
        <taxon>Tabebuia alliance</taxon>
        <taxon>Handroanthus</taxon>
    </lineage>
</organism>
<dbReference type="EMBL" id="NKXS01000704">
    <property type="protein sequence ID" value="PIN22713.1"/>
    <property type="molecule type" value="Genomic_DNA"/>
</dbReference>
<evidence type="ECO:0000256" key="1">
    <source>
        <dbReference type="SAM" id="MobiDB-lite"/>
    </source>
</evidence>
<feature type="compositionally biased region" description="Gly residues" evidence="1">
    <location>
        <begin position="1"/>
        <end position="15"/>
    </location>
</feature>
<keyword evidence="3" id="KW-1185">Reference proteome</keyword>
<dbReference type="Proteomes" id="UP000231279">
    <property type="component" value="Unassembled WGS sequence"/>
</dbReference>
<feature type="compositionally biased region" description="Basic and acidic residues" evidence="1">
    <location>
        <begin position="22"/>
        <end position="31"/>
    </location>
</feature>
<name>A0A2G9HZ09_9LAMI</name>
<feature type="compositionally biased region" description="Low complexity" evidence="1">
    <location>
        <begin position="109"/>
        <end position="120"/>
    </location>
</feature>
<feature type="region of interest" description="Disordered" evidence="1">
    <location>
        <begin position="1"/>
        <end position="124"/>
    </location>
</feature>
<gene>
    <name evidence="2" type="ORF">CDL12_04567</name>
</gene>
<accession>A0A2G9HZ09</accession>